<evidence type="ECO:0000256" key="1">
    <source>
        <dbReference type="SAM" id="MobiDB-lite"/>
    </source>
</evidence>
<dbReference type="PANTHER" id="PTHR34504">
    <property type="entry name" value="ANTITOXIN HICB"/>
    <property type="match status" value="1"/>
</dbReference>
<reference evidence="3" key="2">
    <citation type="journal article" date="2022" name="Microbiol. Resour. Announc.">
        <title>Metagenome Sequencing to Explore Phylogenomics of Terrestrial Cyanobacteria.</title>
        <authorList>
            <person name="Ward R.D."/>
            <person name="Stajich J.E."/>
            <person name="Johansen J.R."/>
            <person name="Huntemann M."/>
            <person name="Clum A."/>
            <person name="Foster B."/>
            <person name="Foster B."/>
            <person name="Roux S."/>
            <person name="Palaniappan K."/>
            <person name="Varghese N."/>
            <person name="Mukherjee S."/>
            <person name="Reddy T.B.K."/>
            <person name="Daum C."/>
            <person name="Copeland A."/>
            <person name="Chen I.A."/>
            <person name="Ivanova N.N."/>
            <person name="Kyrpides N.C."/>
            <person name="Shapiro N."/>
            <person name="Eloe-Fadrosh E.A."/>
            <person name="Pietrasiak N."/>
        </authorList>
    </citation>
    <scope>NUCLEOTIDE SEQUENCE</scope>
    <source>
        <strain evidence="3">CPER-KK1</strain>
    </source>
</reference>
<feature type="compositionally biased region" description="Basic and acidic residues" evidence="1">
    <location>
        <begin position="58"/>
        <end position="67"/>
    </location>
</feature>
<dbReference type="PANTHER" id="PTHR34504:SF2">
    <property type="entry name" value="UPF0150 PROTEIN SSL0259"/>
    <property type="match status" value="1"/>
</dbReference>
<feature type="region of interest" description="Disordered" evidence="1">
    <location>
        <begin position="58"/>
        <end position="83"/>
    </location>
</feature>
<evidence type="ECO:0000313" key="4">
    <source>
        <dbReference type="Proteomes" id="UP000753908"/>
    </source>
</evidence>
<organism evidence="3 4">
    <name type="scientific">Symplocastrum torsivum CPER-KK1</name>
    <dbReference type="NCBI Taxonomy" id="450513"/>
    <lineage>
        <taxon>Bacteria</taxon>
        <taxon>Bacillati</taxon>
        <taxon>Cyanobacteriota</taxon>
        <taxon>Cyanophyceae</taxon>
        <taxon>Oscillatoriophycideae</taxon>
        <taxon>Oscillatoriales</taxon>
        <taxon>Microcoleaceae</taxon>
        <taxon>Symplocastrum</taxon>
    </lineage>
</organism>
<dbReference type="EMBL" id="JAHHIF010000025">
    <property type="protein sequence ID" value="MBW4546418.1"/>
    <property type="molecule type" value="Genomic_DNA"/>
</dbReference>
<dbReference type="Proteomes" id="UP000753908">
    <property type="component" value="Unassembled WGS sequence"/>
</dbReference>
<dbReference type="InterPro" id="IPR051404">
    <property type="entry name" value="TA_system_antitoxin"/>
</dbReference>
<evidence type="ECO:0000259" key="2">
    <source>
        <dbReference type="Pfam" id="PF15919"/>
    </source>
</evidence>
<name>A0A951UAF3_9CYAN</name>
<evidence type="ECO:0000313" key="3">
    <source>
        <dbReference type="EMBL" id="MBW4546418.1"/>
    </source>
</evidence>
<feature type="domain" description="HicB-like antitoxin of toxin-antitoxin system" evidence="2">
    <location>
        <begin position="5"/>
        <end position="73"/>
    </location>
</feature>
<dbReference type="AlphaFoldDB" id="A0A951UAF3"/>
<comment type="caution">
    <text evidence="3">The sequence shown here is derived from an EMBL/GenBank/DDBJ whole genome shotgun (WGS) entry which is preliminary data.</text>
</comment>
<gene>
    <name evidence="3" type="ORF">KME25_18520</name>
</gene>
<dbReference type="InterPro" id="IPR035069">
    <property type="entry name" value="TTHA1013/TTHA0281-like"/>
</dbReference>
<accession>A0A951UAF3</accession>
<sequence length="83" mass="9587">MNLHYMVVIQWSDEDNCYLVHLPDFPSQQFHTHGDTYEEALKNAQEVLELLVEEYQEEGKPLPEPKTIEQLTLSGEASRQAIA</sequence>
<proteinExistence type="predicted"/>
<dbReference type="InterPro" id="IPR031807">
    <property type="entry name" value="HicB-like"/>
</dbReference>
<dbReference type="Pfam" id="PF15919">
    <property type="entry name" value="HicB_lk_antitox"/>
    <property type="match status" value="1"/>
</dbReference>
<protein>
    <submittedName>
        <fullName evidence="3">Type II toxin-antitoxin system HicB family antitoxin</fullName>
    </submittedName>
</protein>
<dbReference type="Gene3D" id="3.30.160.250">
    <property type="match status" value="1"/>
</dbReference>
<dbReference type="SUPFAM" id="SSF143100">
    <property type="entry name" value="TTHA1013/TTHA0281-like"/>
    <property type="match status" value="1"/>
</dbReference>
<reference evidence="3" key="1">
    <citation type="submission" date="2021-05" db="EMBL/GenBank/DDBJ databases">
        <authorList>
            <person name="Pietrasiak N."/>
            <person name="Ward R."/>
            <person name="Stajich J.E."/>
            <person name="Kurbessoian T."/>
        </authorList>
    </citation>
    <scope>NUCLEOTIDE SEQUENCE</scope>
    <source>
        <strain evidence="3">CPER-KK1</strain>
    </source>
</reference>